<dbReference type="EMBL" id="CP116394">
    <property type="protein sequence ID" value="WCE46992.1"/>
    <property type="molecule type" value="Genomic_DNA"/>
</dbReference>
<evidence type="ECO:0000259" key="1">
    <source>
        <dbReference type="Pfam" id="PF07905"/>
    </source>
</evidence>
<sequence>MASISDVIHHPSIKLVSLWCPHPHASIRWVAVTEHLNPTPFLEGGELVLTTSCGSPKTEHQWEEYVERLNKAHVSALAFGVGPWQRQVPRELLTAAREHGLNLIEVPEATNFVRISRLVADLLEAEAVASARLLGKAQQSLIQAASSQNPLATIIDRLARITRANTALVTAEEVISAAGNPSPSKRILLETVQNCQAAAITEQSPTGDTIVLPTASFKGHDAYLVLQTQRPLLSWMRNAISTSALLLQTSLTITERLAESRLALSARCLELFLSGDRHTAREIYSLAYPRANRLAPKLAFVAAKGDRSELARAHKQIDSHFSVPLKLTKNRLQILVPSDGMPLLLSKLADFDLQAGIGAVRRQKEADDSAQTAELALKKTSPTRKQVTWDEISGNAMMALVGAKDARLWAKDFLAAANGNDEMLSLLDAFISTNGNIAQVAKETGMHRNTVRAKLGAAGRALAINLDDPAARAQLWFSLRALSER</sequence>
<organism evidence="3 4">
    <name type="scientific">Winkia neuii subsp. anitrata</name>
    <dbReference type="NCBI Taxonomy" id="29318"/>
    <lineage>
        <taxon>Bacteria</taxon>
        <taxon>Bacillati</taxon>
        <taxon>Actinomycetota</taxon>
        <taxon>Actinomycetes</taxon>
        <taxon>Actinomycetales</taxon>
        <taxon>Actinomycetaceae</taxon>
        <taxon>Winkia</taxon>
    </lineage>
</organism>
<dbReference type="Proteomes" id="UP001211044">
    <property type="component" value="Chromosome"/>
</dbReference>
<feature type="domain" description="Purine catabolism PurC-like" evidence="1">
    <location>
        <begin position="25"/>
        <end position="122"/>
    </location>
</feature>
<reference evidence="3" key="1">
    <citation type="submission" date="2023-01" db="EMBL/GenBank/DDBJ databases">
        <title>Comparative Genomic Analysis of the Clinically-Derived Winkia Strain NY0527 Provides Evidence into the Taxonomic Reassignment of Winkia neuii and Characterizes Their Virulence Traits.</title>
        <authorList>
            <person name="Cai X."/>
            <person name="Peng Y."/>
            <person name="Li M."/>
            <person name="Qiu Y."/>
            <person name="Wang Y."/>
            <person name="Xu L."/>
            <person name="Hou Q."/>
        </authorList>
    </citation>
    <scope>NUCLEOTIDE SEQUENCE</scope>
    <source>
        <strain evidence="3">NY0527</strain>
    </source>
</reference>
<dbReference type="Pfam" id="PF07905">
    <property type="entry name" value="PucR"/>
    <property type="match status" value="1"/>
</dbReference>
<dbReference type="RefSeq" id="WP_081499151.1">
    <property type="nucleotide sequence ID" value="NZ_CP116394.1"/>
</dbReference>
<dbReference type="PANTHER" id="PTHR33744">
    <property type="entry name" value="CARBOHYDRATE DIACID REGULATOR"/>
    <property type="match status" value="1"/>
</dbReference>
<dbReference type="InterPro" id="IPR012914">
    <property type="entry name" value="PucR_dom"/>
</dbReference>
<name>A0AB38XS62_9ACTO</name>
<protein>
    <submittedName>
        <fullName evidence="3">PucR family transcriptional regulator</fullName>
    </submittedName>
</protein>
<feature type="domain" description="PucR C-terminal helix-turn-helix" evidence="2">
    <location>
        <begin position="424"/>
        <end position="481"/>
    </location>
</feature>
<dbReference type="AlphaFoldDB" id="A0AB38XS62"/>
<evidence type="ECO:0000313" key="3">
    <source>
        <dbReference type="EMBL" id="WCE46992.1"/>
    </source>
</evidence>
<dbReference type="InterPro" id="IPR025736">
    <property type="entry name" value="PucR_C-HTH_dom"/>
</dbReference>
<gene>
    <name evidence="3" type="ORF">PIG85_04925</name>
</gene>
<evidence type="ECO:0000313" key="4">
    <source>
        <dbReference type="Proteomes" id="UP001211044"/>
    </source>
</evidence>
<evidence type="ECO:0000259" key="2">
    <source>
        <dbReference type="Pfam" id="PF13556"/>
    </source>
</evidence>
<accession>A0AB38XS62</accession>
<proteinExistence type="predicted"/>
<dbReference type="InterPro" id="IPR051448">
    <property type="entry name" value="CdaR-like_regulators"/>
</dbReference>
<dbReference type="Gene3D" id="1.10.10.2840">
    <property type="entry name" value="PucR C-terminal helix-turn-helix domain"/>
    <property type="match status" value="1"/>
</dbReference>
<dbReference type="InterPro" id="IPR042070">
    <property type="entry name" value="PucR_C-HTH_sf"/>
</dbReference>
<dbReference type="KEGG" id="wne:PIG85_04925"/>
<dbReference type="Pfam" id="PF13556">
    <property type="entry name" value="HTH_30"/>
    <property type="match status" value="1"/>
</dbReference>